<proteinExistence type="predicted"/>
<dbReference type="RefSeq" id="XP_004357827.1">
    <property type="nucleotide sequence ID" value="XM_004357770.1"/>
</dbReference>
<gene>
    <name evidence="1" type="ORF">DFA_00111</name>
</gene>
<sequence length="361" mass="41970">MDLAAKSGSIEILEIGQHLGKKCTKESLYCIMSGHLETFKWVIERYPLFLKEMINVDWFLKHASNKKCTSAMLAFVMSSFIAAKINNVTEENPKMINFNLAMETAIYQNRLDNVEMIVEMANQYGYIFKPTLLSNIHLNPRPTPDKVDIFMYLCRDGGYTKYFGKNVEVYMDAFRDFLYCGLSEPAEMVYSILQGMCGSNKMARDMYLKENIIDLAVRDISTCKIILQHYSIKELLLVYNRIGFQFNRAIDDYNNLELIQFLYDTFNDHYKLEVWPDTEICSPKVFKYLVEKNLINGDTYKGKSNAYFLFCGAGLEAVVWLHNNGIVDCDNQSYQNILQQKNLNKDILTFIQFNCYITKQE</sequence>
<dbReference type="EMBL" id="GL883014">
    <property type="protein sequence ID" value="EGG19533.1"/>
    <property type="molecule type" value="Genomic_DNA"/>
</dbReference>
<dbReference type="KEGG" id="dfa:DFA_00111"/>
<evidence type="ECO:0000313" key="1">
    <source>
        <dbReference type="EMBL" id="EGG19533.1"/>
    </source>
</evidence>
<reference evidence="2" key="1">
    <citation type="journal article" date="2011" name="Genome Res.">
        <title>Phylogeny-wide analysis of social amoeba genomes highlights ancient origins for complex intercellular communication.</title>
        <authorList>
            <person name="Heidel A.J."/>
            <person name="Lawal H.M."/>
            <person name="Felder M."/>
            <person name="Schilde C."/>
            <person name="Helps N.R."/>
            <person name="Tunggal B."/>
            <person name="Rivero F."/>
            <person name="John U."/>
            <person name="Schleicher M."/>
            <person name="Eichinger L."/>
            <person name="Platzer M."/>
            <person name="Noegel A.A."/>
            <person name="Schaap P."/>
            <person name="Gloeckner G."/>
        </authorList>
    </citation>
    <scope>NUCLEOTIDE SEQUENCE [LARGE SCALE GENOMIC DNA]</scope>
    <source>
        <strain evidence="2">SH3</strain>
    </source>
</reference>
<protein>
    <submittedName>
        <fullName evidence="1">Uncharacterized protein</fullName>
    </submittedName>
</protein>
<keyword evidence="2" id="KW-1185">Reference proteome</keyword>
<organism evidence="1 2">
    <name type="scientific">Cavenderia fasciculata</name>
    <name type="common">Slime mold</name>
    <name type="synonym">Dictyostelium fasciculatum</name>
    <dbReference type="NCBI Taxonomy" id="261658"/>
    <lineage>
        <taxon>Eukaryota</taxon>
        <taxon>Amoebozoa</taxon>
        <taxon>Evosea</taxon>
        <taxon>Eumycetozoa</taxon>
        <taxon>Dictyostelia</taxon>
        <taxon>Acytosteliales</taxon>
        <taxon>Cavenderiaceae</taxon>
        <taxon>Cavenderia</taxon>
    </lineage>
</organism>
<name>F4PXM3_CACFS</name>
<dbReference type="AlphaFoldDB" id="F4PXM3"/>
<dbReference type="Proteomes" id="UP000007797">
    <property type="component" value="Unassembled WGS sequence"/>
</dbReference>
<evidence type="ECO:0000313" key="2">
    <source>
        <dbReference type="Proteomes" id="UP000007797"/>
    </source>
</evidence>
<dbReference type="GeneID" id="14871628"/>
<accession>F4PXM3</accession>